<dbReference type="SUPFAM" id="SSF46785">
    <property type="entry name" value="Winged helix' DNA-binding domain"/>
    <property type="match status" value="1"/>
</dbReference>
<organism evidence="5 6">
    <name type="scientific">Sagittula stellata (strain ATCC 700073 / DSM 11524 / E-37)</name>
    <dbReference type="NCBI Taxonomy" id="388399"/>
    <lineage>
        <taxon>Bacteria</taxon>
        <taxon>Pseudomonadati</taxon>
        <taxon>Pseudomonadota</taxon>
        <taxon>Alphaproteobacteria</taxon>
        <taxon>Rhodobacterales</taxon>
        <taxon>Roseobacteraceae</taxon>
        <taxon>Sagittula</taxon>
    </lineage>
</organism>
<dbReference type="Gene3D" id="1.10.10.10">
    <property type="entry name" value="Winged helix-like DNA-binding domain superfamily/Winged helix DNA-binding domain"/>
    <property type="match status" value="1"/>
</dbReference>
<dbReference type="GO" id="GO:0003677">
    <property type="term" value="F:DNA binding"/>
    <property type="evidence" value="ECO:0007669"/>
    <property type="project" value="UniProtKB-KW"/>
</dbReference>
<dbReference type="Gene3D" id="1.20.120.530">
    <property type="entry name" value="GntR ligand-binding domain-like"/>
    <property type="match status" value="1"/>
</dbReference>
<dbReference type="InterPro" id="IPR011711">
    <property type="entry name" value="GntR_C"/>
</dbReference>
<dbReference type="GO" id="GO:0003700">
    <property type="term" value="F:DNA-binding transcription factor activity"/>
    <property type="evidence" value="ECO:0007669"/>
    <property type="project" value="InterPro"/>
</dbReference>
<keyword evidence="2" id="KW-0238">DNA-binding</keyword>
<feature type="domain" description="HTH gntR-type" evidence="4">
    <location>
        <begin position="14"/>
        <end position="81"/>
    </location>
</feature>
<dbReference type="AlphaFoldDB" id="A3K2E5"/>
<evidence type="ECO:0000256" key="1">
    <source>
        <dbReference type="ARBA" id="ARBA00023015"/>
    </source>
</evidence>
<evidence type="ECO:0000313" key="6">
    <source>
        <dbReference type="Proteomes" id="UP000005713"/>
    </source>
</evidence>
<dbReference type="SMART" id="SM00895">
    <property type="entry name" value="FCD"/>
    <property type="match status" value="1"/>
</dbReference>
<evidence type="ECO:0000259" key="4">
    <source>
        <dbReference type="PROSITE" id="PS50949"/>
    </source>
</evidence>
<dbReference type="PROSITE" id="PS50949">
    <property type="entry name" value="HTH_GNTR"/>
    <property type="match status" value="1"/>
</dbReference>
<dbReference type="InterPro" id="IPR036388">
    <property type="entry name" value="WH-like_DNA-bd_sf"/>
</dbReference>
<dbReference type="Pfam" id="PF00392">
    <property type="entry name" value="GntR"/>
    <property type="match status" value="1"/>
</dbReference>
<proteinExistence type="predicted"/>
<dbReference type="SMART" id="SM00345">
    <property type="entry name" value="HTH_GNTR"/>
    <property type="match status" value="1"/>
</dbReference>
<dbReference type="SUPFAM" id="SSF48008">
    <property type="entry name" value="GntR ligand-binding domain-like"/>
    <property type="match status" value="1"/>
</dbReference>
<gene>
    <name evidence="5" type="ORF">SSE37_16118</name>
</gene>
<evidence type="ECO:0000256" key="2">
    <source>
        <dbReference type="ARBA" id="ARBA00023125"/>
    </source>
</evidence>
<dbReference type="Proteomes" id="UP000005713">
    <property type="component" value="Unassembled WGS sequence"/>
</dbReference>
<reference evidence="5 6" key="1">
    <citation type="submission" date="2006-06" db="EMBL/GenBank/DDBJ databases">
        <authorList>
            <person name="Moran M.A."/>
            <person name="Ferriera S."/>
            <person name="Johnson J."/>
            <person name="Kravitz S."/>
            <person name="Beeson K."/>
            <person name="Sutton G."/>
            <person name="Rogers Y.-H."/>
            <person name="Friedman R."/>
            <person name="Frazier M."/>
            <person name="Venter J.C."/>
        </authorList>
    </citation>
    <scope>NUCLEOTIDE SEQUENCE [LARGE SCALE GENOMIC DNA]</scope>
    <source>
        <strain evidence="5 6">E-37</strain>
    </source>
</reference>
<comment type="caution">
    <text evidence="5">The sequence shown here is derived from an EMBL/GenBank/DDBJ whole genome shotgun (WGS) entry which is preliminary data.</text>
</comment>
<name>A3K2E5_SAGS3</name>
<dbReference type="PANTHER" id="PTHR43537:SF39">
    <property type="entry name" value="HTH-TYPE TRANSCRIPTIONAL REGULATOR MCBR"/>
    <property type="match status" value="1"/>
</dbReference>
<keyword evidence="6" id="KW-1185">Reference proteome</keyword>
<keyword evidence="3" id="KW-0804">Transcription</keyword>
<evidence type="ECO:0000256" key="3">
    <source>
        <dbReference type="ARBA" id="ARBA00023163"/>
    </source>
</evidence>
<keyword evidence="1" id="KW-0805">Transcription regulation</keyword>
<dbReference type="InterPro" id="IPR000524">
    <property type="entry name" value="Tscrpt_reg_HTH_GntR"/>
</dbReference>
<dbReference type="InterPro" id="IPR036390">
    <property type="entry name" value="WH_DNA-bd_sf"/>
</dbReference>
<dbReference type="PANTHER" id="PTHR43537">
    <property type="entry name" value="TRANSCRIPTIONAL REGULATOR, GNTR FAMILY"/>
    <property type="match status" value="1"/>
</dbReference>
<dbReference type="RefSeq" id="WP_005858205.1">
    <property type="nucleotide sequence ID" value="NZ_AAYA01000005.1"/>
</dbReference>
<dbReference type="eggNOG" id="COG1802">
    <property type="taxonomic scope" value="Bacteria"/>
</dbReference>
<dbReference type="InterPro" id="IPR008920">
    <property type="entry name" value="TF_FadR/GntR_C"/>
</dbReference>
<dbReference type="EMBL" id="AAYA01000005">
    <property type="protein sequence ID" value="EBA08354.1"/>
    <property type="molecule type" value="Genomic_DNA"/>
</dbReference>
<evidence type="ECO:0000313" key="5">
    <source>
        <dbReference type="EMBL" id="EBA08354.1"/>
    </source>
</evidence>
<dbReference type="Pfam" id="PF07729">
    <property type="entry name" value="FCD"/>
    <property type="match status" value="1"/>
</dbReference>
<protein>
    <submittedName>
        <fullName evidence="5">Transcriptional regulator, GntR family protein</fullName>
    </submittedName>
</protein>
<sequence>MVTKAADIRDGAGLPAHEQVYRALREMVLFGALAPGEPVTIQGLVERMDAGMTPVREALRRLTAEGALAALGNRRIMVPVLDAAAVADLTEARLTIETRLARRAAERIAPEAVTALAGIDALLDQAIARGDVEAYLRGNFAFHAALNAEACAPILSALTEGLWLRFGPSLRVVCGQTGTRNLPDRHKDLLKALLARDAGAAADAMAGDVRQGMELIAQSL</sequence>
<accession>A3K2E5</accession>